<organism evidence="1 2">
    <name type="scientific">Schizophyllum amplum</name>
    <dbReference type="NCBI Taxonomy" id="97359"/>
    <lineage>
        <taxon>Eukaryota</taxon>
        <taxon>Fungi</taxon>
        <taxon>Dikarya</taxon>
        <taxon>Basidiomycota</taxon>
        <taxon>Agaricomycotina</taxon>
        <taxon>Agaricomycetes</taxon>
        <taxon>Agaricomycetidae</taxon>
        <taxon>Agaricales</taxon>
        <taxon>Schizophyllaceae</taxon>
        <taxon>Schizophyllum</taxon>
    </lineage>
</organism>
<evidence type="ECO:0000313" key="2">
    <source>
        <dbReference type="Proteomes" id="UP000320762"/>
    </source>
</evidence>
<dbReference type="EMBL" id="VDMD01000099">
    <property type="protein sequence ID" value="TRM55715.1"/>
    <property type="molecule type" value="Genomic_DNA"/>
</dbReference>
<comment type="caution">
    <text evidence="1">The sequence shown here is derived from an EMBL/GenBank/DDBJ whole genome shotgun (WGS) entry which is preliminary data.</text>
</comment>
<feature type="non-terminal residue" evidence="1">
    <location>
        <position position="1"/>
    </location>
</feature>
<proteinExistence type="predicted"/>
<keyword evidence="2" id="KW-1185">Reference proteome</keyword>
<evidence type="ECO:0000313" key="1">
    <source>
        <dbReference type="EMBL" id="TRM55715.1"/>
    </source>
</evidence>
<reference evidence="1 2" key="1">
    <citation type="journal article" date="2019" name="New Phytol.">
        <title>Comparative genomics reveals unique wood-decay strategies and fruiting body development in the Schizophyllaceae.</title>
        <authorList>
            <person name="Almasi E."/>
            <person name="Sahu N."/>
            <person name="Krizsan K."/>
            <person name="Balint B."/>
            <person name="Kovacs G.M."/>
            <person name="Kiss B."/>
            <person name="Cseklye J."/>
            <person name="Drula E."/>
            <person name="Henrissat B."/>
            <person name="Nagy I."/>
            <person name="Chovatia M."/>
            <person name="Adam C."/>
            <person name="LaButti K."/>
            <person name="Lipzen A."/>
            <person name="Riley R."/>
            <person name="Grigoriev I.V."/>
            <person name="Nagy L.G."/>
        </authorList>
    </citation>
    <scope>NUCLEOTIDE SEQUENCE [LARGE SCALE GENOMIC DNA]</scope>
    <source>
        <strain evidence="1 2">NL-1724</strain>
    </source>
</reference>
<protein>
    <submittedName>
        <fullName evidence="1">Uncharacterized protein</fullName>
    </submittedName>
</protein>
<dbReference type="AlphaFoldDB" id="A0A550BT42"/>
<dbReference type="Proteomes" id="UP000320762">
    <property type="component" value="Unassembled WGS sequence"/>
</dbReference>
<accession>A0A550BT42</accession>
<sequence>DDFTPRRRLDFKTVARLHGSPRLPTRTRPSVRQNRAIPTSRLPSVDFILVLFMAVRDVTVVVELAAALDSKVVHDCVFVLHFTAIRRLHVGVQLRMGSTGSRPPPSTSRGRNDFAYFLAFKLDNDITCTVPRLARPSTSTSLAYTASRPAVSTLLRGLRRRLRAAISRVQRRRRRLGGAQRRRLHSSPALHARHLKVFKAFADSEAVRNWACSCLHSHPPGVRRHPRLHPRPPTCTTSSPCALDIASVQADEEVASPRVQRRRQAMRTVYSDARGIVRSQARKLDVNG</sequence>
<name>A0A550BT42_9AGAR</name>
<gene>
    <name evidence="1" type="ORF">BD626DRAFT_522918</name>
</gene>